<feature type="domain" description="Glycoside hydrolase family 9" evidence="9">
    <location>
        <begin position="1"/>
        <end position="67"/>
    </location>
</feature>
<gene>
    <name evidence="10" type="ORF">RJ641_010684</name>
</gene>
<keyword evidence="11" id="KW-1185">Reference proteome</keyword>
<dbReference type="EMBL" id="JBAMMX010000017">
    <property type="protein sequence ID" value="KAK6924484.1"/>
    <property type="molecule type" value="Genomic_DNA"/>
</dbReference>
<sequence length="100" mass="11415">MGMSYLVGYGGKYPPFGHHRGAFIPVDAKTGCEDRFKWLKSLDPNPNDAVGALVGRPFLNETYFGSRFTSYENYYVDPSFHVRTLFADDRERNGKKKKNV</sequence>
<evidence type="ECO:0000256" key="4">
    <source>
        <dbReference type="ARBA" id="ARBA00022801"/>
    </source>
</evidence>
<comment type="catalytic activity">
    <reaction evidence="1">
        <text>Endohydrolysis of (1-&gt;4)-beta-D-glucosidic linkages in cellulose, lichenin and cereal beta-D-glucans.</text>
        <dbReference type="EC" id="3.2.1.4"/>
    </reaction>
</comment>
<evidence type="ECO:0000256" key="1">
    <source>
        <dbReference type="ARBA" id="ARBA00000966"/>
    </source>
</evidence>
<evidence type="ECO:0000256" key="3">
    <source>
        <dbReference type="ARBA" id="ARBA00012601"/>
    </source>
</evidence>
<dbReference type="PANTHER" id="PTHR22298">
    <property type="entry name" value="ENDO-1,4-BETA-GLUCANASE"/>
    <property type="match status" value="1"/>
</dbReference>
<dbReference type="AlphaFoldDB" id="A0AAN8V3Z1"/>
<evidence type="ECO:0000313" key="10">
    <source>
        <dbReference type="EMBL" id="KAK6924484.1"/>
    </source>
</evidence>
<name>A0AAN8V3Z1_9MAGN</name>
<dbReference type="Gene3D" id="1.50.10.10">
    <property type="match status" value="1"/>
</dbReference>
<evidence type="ECO:0000256" key="7">
    <source>
        <dbReference type="ARBA" id="ARBA00023295"/>
    </source>
</evidence>
<dbReference type="GO" id="GO:0008810">
    <property type="term" value="F:cellulase activity"/>
    <property type="evidence" value="ECO:0007669"/>
    <property type="project" value="UniProtKB-EC"/>
</dbReference>
<accession>A0AAN8V3Z1</accession>
<dbReference type="SUPFAM" id="SSF48208">
    <property type="entry name" value="Six-hairpin glycosidases"/>
    <property type="match status" value="1"/>
</dbReference>
<evidence type="ECO:0000256" key="8">
    <source>
        <dbReference type="ARBA" id="ARBA00023326"/>
    </source>
</evidence>
<comment type="similarity">
    <text evidence="2">Belongs to the glycosyl hydrolase 9 (cellulase E) family.</text>
</comment>
<comment type="caution">
    <text evidence="10">The sequence shown here is derived from an EMBL/GenBank/DDBJ whole genome shotgun (WGS) entry which is preliminary data.</text>
</comment>
<evidence type="ECO:0000256" key="2">
    <source>
        <dbReference type="ARBA" id="ARBA00007072"/>
    </source>
</evidence>
<evidence type="ECO:0000313" key="11">
    <source>
        <dbReference type="Proteomes" id="UP001370490"/>
    </source>
</evidence>
<dbReference type="EC" id="3.2.1.4" evidence="3"/>
<keyword evidence="5" id="KW-0136">Cellulose degradation</keyword>
<dbReference type="GO" id="GO:0030245">
    <property type="term" value="P:cellulose catabolic process"/>
    <property type="evidence" value="ECO:0007669"/>
    <property type="project" value="UniProtKB-KW"/>
</dbReference>
<proteinExistence type="inferred from homology"/>
<dbReference type="Pfam" id="PF00759">
    <property type="entry name" value="Glyco_hydro_9"/>
    <property type="match status" value="1"/>
</dbReference>
<dbReference type="Proteomes" id="UP001370490">
    <property type="component" value="Unassembled WGS sequence"/>
</dbReference>
<organism evidence="10 11">
    <name type="scientific">Dillenia turbinata</name>
    <dbReference type="NCBI Taxonomy" id="194707"/>
    <lineage>
        <taxon>Eukaryota</taxon>
        <taxon>Viridiplantae</taxon>
        <taxon>Streptophyta</taxon>
        <taxon>Embryophyta</taxon>
        <taxon>Tracheophyta</taxon>
        <taxon>Spermatophyta</taxon>
        <taxon>Magnoliopsida</taxon>
        <taxon>eudicotyledons</taxon>
        <taxon>Gunneridae</taxon>
        <taxon>Pentapetalae</taxon>
        <taxon>Dilleniales</taxon>
        <taxon>Dilleniaceae</taxon>
        <taxon>Dillenia</taxon>
    </lineage>
</organism>
<keyword evidence="6" id="KW-0119">Carbohydrate metabolism</keyword>
<reference evidence="10 11" key="1">
    <citation type="submission" date="2023-12" db="EMBL/GenBank/DDBJ databases">
        <title>A high-quality genome assembly for Dillenia turbinata (Dilleniales).</title>
        <authorList>
            <person name="Chanderbali A."/>
        </authorList>
    </citation>
    <scope>NUCLEOTIDE SEQUENCE [LARGE SCALE GENOMIC DNA]</scope>
    <source>
        <strain evidence="10">LSX21</strain>
        <tissue evidence="10">Leaf</tissue>
    </source>
</reference>
<dbReference type="InterPro" id="IPR008928">
    <property type="entry name" value="6-hairpin_glycosidase_sf"/>
</dbReference>
<dbReference type="InterPro" id="IPR001701">
    <property type="entry name" value="Glyco_hydro_9"/>
</dbReference>
<keyword evidence="8" id="KW-0624">Polysaccharide degradation</keyword>
<evidence type="ECO:0000256" key="5">
    <source>
        <dbReference type="ARBA" id="ARBA00023001"/>
    </source>
</evidence>
<evidence type="ECO:0000259" key="9">
    <source>
        <dbReference type="Pfam" id="PF00759"/>
    </source>
</evidence>
<keyword evidence="7" id="KW-0326">Glycosidase</keyword>
<keyword evidence="4 10" id="KW-0378">Hydrolase</keyword>
<evidence type="ECO:0000256" key="6">
    <source>
        <dbReference type="ARBA" id="ARBA00023277"/>
    </source>
</evidence>
<dbReference type="InterPro" id="IPR012341">
    <property type="entry name" value="6hp_glycosidase-like_sf"/>
</dbReference>
<protein>
    <recommendedName>
        <fullName evidence="3">cellulase</fullName>
        <ecNumber evidence="3">3.2.1.4</ecNumber>
    </recommendedName>
</protein>